<feature type="compositionally biased region" description="Basic and acidic residues" evidence="1">
    <location>
        <begin position="216"/>
        <end position="226"/>
    </location>
</feature>
<accession>A0A1I7ZVV1</accession>
<feature type="region of interest" description="Disordered" evidence="1">
    <location>
        <begin position="124"/>
        <end position="152"/>
    </location>
</feature>
<feature type="region of interest" description="Disordered" evidence="1">
    <location>
        <begin position="206"/>
        <end position="233"/>
    </location>
</feature>
<organism evidence="2 3">
    <name type="scientific">Steinernema glaseri</name>
    <dbReference type="NCBI Taxonomy" id="37863"/>
    <lineage>
        <taxon>Eukaryota</taxon>
        <taxon>Metazoa</taxon>
        <taxon>Ecdysozoa</taxon>
        <taxon>Nematoda</taxon>
        <taxon>Chromadorea</taxon>
        <taxon>Rhabditida</taxon>
        <taxon>Tylenchina</taxon>
        <taxon>Panagrolaimomorpha</taxon>
        <taxon>Strongyloidoidea</taxon>
        <taxon>Steinernematidae</taxon>
        <taxon>Steinernema</taxon>
    </lineage>
</organism>
<feature type="compositionally biased region" description="Polar residues" evidence="1">
    <location>
        <begin position="206"/>
        <end position="215"/>
    </location>
</feature>
<protein>
    <submittedName>
        <fullName evidence="3">Senescence domain-containing protein</fullName>
    </submittedName>
</protein>
<evidence type="ECO:0000313" key="3">
    <source>
        <dbReference type="WBParaSite" id="L893_g30292.t1"/>
    </source>
</evidence>
<dbReference type="AlphaFoldDB" id="A0A1I7ZVV1"/>
<feature type="compositionally biased region" description="Basic and acidic residues" evidence="1">
    <location>
        <begin position="129"/>
        <end position="152"/>
    </location>
</feature>
<sequence>MLEGLLKIGFKATQWLDHTTGAMGSLPMSIVFVGLREVMGLWKLWFMEICRRVVVINQIDMLESQGNIYFGGWLDVSVALVEFCVHGCVLYSGSTVHINPDPAISPGFTGYNFQQTPYGLQYVQTGDSPQKEDSTKPDNDVKATDELPEDDQHGILEGTRNAISGGVDAVNSLIVSVFHGAAKTVGGAAGIAKDVASGFMEEAGKTYTSVTTDSEGSQKDQKKPDEGNTPGLLSFIKWN</sequence>
<proteinExistence type="predicted"/>
<dbReference type="WBParaSite" id="L893_g30292.t1">
    <property type="protein sequence ID" value="L893_g30292.t1"/>
    <property type="gene ID" value="L893_g30292"/>
</dbReference>
<reference evidence="3" key="1">
    <citation type="submission" date="2016-11" db="UniProtKB">
        <authorList>
            <consortium name="WormBaseParasite"/>
        </authorList>
    </citation>
    <scope>IDENTIFICATION</scope>
</reference>
<evidence type="ECO:0000256" key="1">
    <source>
        <dbReference type="SAM" id="MobiDB-lite"/>
    </source>
</evidence>
<name>A0A1I7ZVV1_9BILA</name>
<dbReference type="Proteomes" id="UP000095287">
    <property type="component" value="Unplaced"/>
</dbReference>
<keyword evidence="2" id="KW-1185">Reference proteome</keyword>
<evidence type="ECO:0000313" key="2">
    <source>
        <dbReference type="Proteomes" id="UP000095287"/>
    </source>
</evidence>